<dbReference type="AlphaFoldDB" id="A0AAW1NPD2"/>
<reference evidence="2 3" key="1">
    <citation type="journal article" date="2024" name="Nat. Commun.">
        <title>Phylogenomics reveals the evolutionary origins of lichenization in chlorophyte algae.</title>
        <authorList>
            <person name="Puginier C."/>
            <person name="Libourel C."/>
            <person name="Otte J."/>
            <person name="Skaloud P."/>
            <person name="Haon M."/>
            <person name="Grisel S."/>
            <person name="Petersen M."/>
            <person name="Berrin J.G."/>
            <person name="Delaux P.M."/>
            <person name="Dal Grande F."/>
            <person name="Keller J."/>
        </authorList>
    </citation>
    <scope>NUCLEOTIDE SEQUENCE [LARGE SCALE GENOMIC DNA]</scope>
    <source>
        <strain evidence="2 3">SAG 2036</strain>
    </source>
</reference>
<protein>
    <recommendedName>
        <fullName evidence="1">UspA domain-containing protein</fullName>
    </recommendedName>
</protein>
<evidence type="ECO:0000259" key="1">
    <source>
        <dbReference type="Pfam" id="PF00582"/>
    </source>
</evidence>
<accession>A0AAW1NPD2</accession>
<comment type="caution">
    <text evidence="2">The sequence shown here is derived from an EMBL/GenBank/DDBJ whole genome shotgun (WGS) entry which is preliminary data.</text>
</comment>
<keyword evidence="3" id="KW-1185">Reference proteome</keyword>
<dbReference type="InterPro" id="IPR014729">
    <property type="entry name" value="Rossmann-like_a/b/a_fold"/>
</dbReference>
<dbReference type="SUPFAM" id="SSF52402">
    <property type="entry name" value="Adenine nucleotide alpha hydrolases-like"/>
    <property type="match status" value="1"/>
</dbReference>
<dbReference type="InterPro" id="IPR006016">
    <property type="entry name" value="UspA"/>
</dbReference>
<dbReference type="EMBL" id="JALJOQ010000267">
    <property type="protein sequence ID" value="KAK9786674.1"/>
    <property type="molecule type" value="Genomic_DNA"/>
</dbReference>
<dbReference type="Gene3D" id="3.40.50.620">
    <property type="entry name" value="HUPs"/>
    <property type="match status" value="1"/>
</dbReference>
<dbReference type="CDD" id="cd23659">
    <property type="entry name" value="USP_At3g01520-like"/>
    <property type="match status" value="1"/>
</dbReference>
<dbReference type="Pfam" id="PF00582">
    <property type="entry name" value="Usp"/>
    <property type="match status" value="1"/>
</dbReference>
<proteinExistence type="predicted"/>
<dbReference type="Proteomes" id="UP001465755">
    <property type="component" value="Unassembled WGS sequence"/>
</dbReference>
<gene>
    <name evidence="2" type="ORF">WJX73_005412</name>
</gene>
<organism evidence="2 3">
    <name type="scientific">Symbiochloris irregularis</name>
    <dbReference type="NCBI Taxonomy" id="706552"/>
    <lineage>
        <taxon>Eukaryota</taxon>
        <taxon>Viridiplantae</taxon>
        <taxon>Chlorophyta</taxon>
        <taxon>core chlorophytes</taxon>
        <taxon>Trebouxiophyceae</taxon>
        <taxon>Trebouxiales</taxon>
        <taxon>Trebouxiaceae</taxon>
        <taxon>Symbiochloris</taxon>
    </lineage>
</organism>
<evidence type="ECO:0000313" key="2">
    <source>
        <dbReference type="EMBL" id="KAK9786674.1"/>
    </source>
</evidence>
<name>A0AAW1NPD2_9CHLO</name>
<sequence>MEEPSQAQSHLIARRYDASDLSVPNLRDEQSTRHIVLALDSSETAEHLLQWAIVNLHRKGDTFHIVHVALVLAAPEEIQHSVPGMSHTVHNRPVEDAKADAERAKVFVREKFVAPLQAAHIAFEPHLFMENDKAPPESIAAAVDSVAKDVNATMIVIARSNKSSVQKFFVGSVAAKVTALPWPMVVVP</sequence>
<evidence type="ECO:0000313" key="3">
    <source>
        <dbReference type="Proteomes" id="UP001465755"/>
    </source>
</evidence>
<feature type="domain" description="UspA" evidence="1">
    <location>
        <begin position="33"/>
        <end position="188"/>
    </location>
</feature>